<dbReference type="Proteomes" id="UP000000707">
    <property type="component" value="Unassembled WGS sequence"/>
</dbReference>
<dbReference type="PANTHER" id="PTHR28106:SF1">
    <property type="entry name" value="MITOCHONDRIAL ATPASE COMPLEX SUBUNIT ATP10"/>
    <property type="match status" value="1"/>
</dbReference>
<evidence type="ECO:0000313" key="2">
    <source>
        <dbReference type="Proteomes" id="UP000000707"/>
    </source>
</evidence>
<dbReference type="OrthoDB" id="17089at2759"/>
<dbReference type="InterPro" id="IPR007849">
    <property type="entry name" value="ATP10"/>
</dbReference>
<name>G3AXB1_CANTC</name>
<sequence>MNFTRYNSTKVPRFLKTIAETSKPPLTKSKVVNKPFGLPVPILLNPKSNSKRSLRNEFLGSEAKEMRQRQLDHDIKHSPFYESKSFTNTNGKIFSPPISYFKADKSLFFPNFNGNVINGNETQIHKLFKDKVSLVRVFSTVSGEKCTETYFKSVDGVDYLKDYEQFEQVYPKAQVIDINIPIGWAKRLVVSLAKPGIKKSLPVSRQNTYFVLPDSLFSYDIKAELNCDNSCSGYIYLVDSEGRIRWATSGYASDSEKELLYKCLSGVTKELV</sequence>
<dbReference type="GO" id="GO:0005743">
    <property type="term" value="C:mitochondrial inner membrane"/>
    <property type="evidence" value="ECO:0007669"/>
    <property type="project" value="TreeGrafter"/>
</dbReference>
<organism evidence="2">
    <name type="scientific">Candida tenuis (strain ATCC 10573 / BCRC 21748 / CBS 615 / JCM 9827 / NBRC 10315 / NRRL Y-1498 / VKM Y-70)</name>
    <name type="common">Yeast</name>
    <name type="synonym">Yamadazyma tenuis</name>
    <dbReference type="NCBI Taxonomy" id="590646"/>
    <lineage>
        <taxon>Eukaryota</taxon>
        <taxon>Fungi</taxon>
        <taxon>Dikarya</taxon>
        <taxon>Ascomycota</taxon>
        <taxon>Saccharomycotina</taxon>
        <taxon>Pichiomycetes</taxon>
        <taxon>Debaryomycetaceae</taxon>
        <taxon>Yamadazyma</taxon>
    </lineage>
</organism>
<protein>
    <recommendedName>
        <fullName evidence="3">Mitochondrial ATPase complex subunit ATP10</fullName>
    </recommendedName>
</protein>
<dbReference type="PANTHER" id="PTHR28106">
    <property type="entry name" value="MITOCHONDRIAL ATPASE COMPLEX SUBUNIT ATP10"/>
    <property type="match status" value="1"/>
</dbReference>
<dbReference type="EMBL" id="GL996510">
    <property type="protein sequence ID" value="EGV66329.1"/>
    <property type="molecule type" value="Genomic_DNA"/>
</dbReference>
<reference evidence="1 2" key="1">
    <citation type="journal article" date="2011" name="Proc. Natl. Acad. Sci. U.S.A.">
        <title>Comparative genomics of xylose-fermenting fungi for enhanced biofuel production.</title>
        <authorList>
            <person name="Wohlbach D.J."/>
            <person name="Kuo A."/>
            <person name="Sato T.K."/>
            <person name="Potts K.M."/>
            <person name="Salamov A.A."/>
            <person name="LaButti K.M."/>
            <person name="Sun H."/>
            <person name="Clum A."/>
            <person name="Pangilinan J.L."/>
            <person name="Lindquist E.A."/>
            <person name="Lucas S."/>
            <person name="Lapidus A."/>
            <person name="Jin M."/>
            <person name="Gunawan C."/>
            <person name="Balan V."/>
            <person name="Dale B.E."/>
            <person name="Jeffries T.W."/>
            <person name="Zinkel R."/>
            <person name="Barry K.W."/>
            <person name="Grigoriev I.V."/>
            <person name="Gasch A.P."/>
        </authorList>
    </citation>
    <scope>NUCLEOTIDE SEQUENCE [LARGE SCALE GENOMIC DNA]</scope>
    <source>
        <strain evidence="2">ATCC 10573 / BCRC 21748 / CBS 615 / JCM 9827 / NBRC 10315 / NRRL Y-1498 / VKM Y-70</strain>
    </source>
</reference>
<dbReference type="AlphaFoldDB" id="G3AXB1"/>
<dbReference type="HOGENOM" id="CLU_047290_2_0_1"/>
<evidence type="ECO:0008006" key="3">
    <source>
        <dbReference type="Google" id="ProtNLM"/>
    </source>
</evidence>
<evidence type="ECO:0000313" key="1">
    <source>
        <dbReference type="EMBL" id="EGV66329.1"/>
    </source>
</evidence>
<keyword evidence="2" id="KW-1185">Reference proteome</keyword>
<accession>G3AXB1</accession>
<gene>
    <name evidence="1" type="ORF">CANTEDRAFT_112077</name>
</gene>
<dbReference type="eggNOG" id="KOG4614">
    <property type="taxonomic scope" value="Eukaryota"/>
</dbReference>
<dbReference type="GO" id="GO:0033615">
    <property type="term" value="P:mitochondrial proton-transporting ATP synthase complex assembly"/>
    <property type="evidence" value="ECO:0007669"/>
    <property type="project" value="TreeGrafter"/>
</dbReference>
<proteinExistence type="predicted"/>
<dbReference type="Pfam" id="PF05176">
    <property type="entry name" value="ATP-synt_10"/>
    <property type="match status" value="1"/>
</dbReference>